<dbReference type="InterPro" id="IPR014710">
    <property type="entry name" value="RmlC-like_jellyroll"/>
</dbReference>
<dbReference type="InterPro" id="IPR005913">
    <property type="entry name" value="dTDP_dehydrorham_reduct"/>
</dbReference>
<dbReference type="Proteomes" id="UP001501196">
    <property type="component" value="Unassembled WGS sequence"/>
</dbReference>
<dbReference type="PANTHER" id="PTHR10491">
    <property type="entry name" value="DTDP-4-DEHYDRORHAMNOSE REDUCTASE"/>
    <property type="match status" value="1"/>
</dbReference>
<dbReference type="Gene3D" id="2.60.120.10">
    <property type="entry name" value="Jelly Rolls"/>
    <property type="match status" value="1"/>
</dbReference>
<dbReference type="Pfam" id="PF04321">
    <property type="entry name" value="RmlD_sub_bind"/>
    <property type="match status" value="1"/>
</dbReference>
<dbReference type="Gene3D" id="3.40.50.720">
    <property type="entry name" value="NAD(P)-binding Rossmann-like Domain"/>
    <property type="match status" value="1"/>
</dbReference>
<dbReference type="Gene3D" id="3.90.25.10">
    <property type="entry name" value="UDP-galactose 4-epimerase, domain 1"/>
    <property type="match status" value="1"/>
</dbReference>
<name>A0ABP5G5Z1_9MICO</name>
<evidence type="ECO:0000259" key="5">
    <source>
        <dbReference type="Pfam" id="PF04321"/>
    </source>
</evidence>
<keyword evidence="7" id="KW-1185">Reference proteome</keyword>
<dbReference type="EC" id="1.1.1.133" evidence="3"/>
<comment type="similarity">
    <text evidence="1">Belongs to the dTDP-4-dehydrorhamnose 3,5-epimerase family.</text>
</comment>
<evidence type="ECO:0000256" key="4">
    <source>
        <dbReference type="SAM" id="MobiDB-lite"/>
    </source>
</evidence>
<comment type="similarity">
    <text evidence="2 3">Belongs to the dTDP-4-dehydrorhamnose reductase family.</text>
</comment>
<gene>
    <name evidence="6" type="ORF">GCM10009819_27960</name>
</gene>
<accession>A0ABP5G5Z1</accession>
<comment type="pathway">
    <text evidence="3">Carbohydrate biosynthesis; dTDP-L-rhamnose biosynthesis.</text>
</comment>
<organism evidence="6 7">
    <name type="scientific">Agromyces tropicus</name>
    <dbReference type="NCBI Taxonomy" id="555371"/>
    <lineage>
        <taxon>Bacteria</taxon>
        <taxon>Bacillati</taxon>
        <taxon>Actinomycetota</taxon>
        <taxon>Actinomycetes</taxon>
        <taxon>Micrococcales</taxon>
        <taxon>Microbacteriaceae</taxon>
        <taxon>Agromyces</taxon>
    </lineage>
</organism>
<dbReference type="CDD" id="cd05254">
    <property type="entry name" value="dTDP_HR_like_SDR_e"/>
    <property type="match status" value="1"/>
</dbReference>
<proteinExistence type="inferred from homology"/>
<evidence type="ECO:0000313" key="7">
    <source>
        <dbReference type="Proteomes" id="UP001501196"/>
    </source>
</evidence>
<reference evidence="7" key="1">
    <citation type="journal article" date="2019" name="Int. J. Syst. Evol. Microbiol.">
        <title>The Global Catalogue of Microorganisms (GCM) 10K type strain sequencing project: providing services to taxonomists for standard genome sequencing and annotation.</title>
        <authorList>
            <consortium name="The Broad Institute Genomics Platform"/>
            <consortium name="The Broad Institute Genome Sequencing Center for Infectious Disease"/>
            <person name="Wu L."/>
            <person name="Ma J."/>
        </authorList>
    </citation>
    <scope>NUCLEOTIDE SEQUENCE [LARGE SCALE GENOMIC DNA]</scope>
    <source>
        <strain evidence="7">JCM 15672</strain>
    </source>
</reference>
<comment type="caution">
    <text evidence="6">The sequence shown here is derived from an EMBL/GenBank/DDBJ whole genome shotgun (WGS) entry which is preliminary data.</text>
</comment>
<evidence type="ECO:0000256" key="1">
    <source>
        <dbReference type="ARBA" id="ARBA00010154"/>
    </source>
</evidence>
<feature type="domain" description="RmlD-like substrate binding" evidence="5">
    <location>
        <begin position="189"/>
        <end position="463"/>
    </location>
</feature>
<sequence>MSGGNGLRVRPTSIPGLLVLDLPVHADGRGWFKENWQREKMTAQGLPDFGPVQQNVSFNDAVGTTRGVHAEPWDKLVSVATGRVFGAWVDLREGPGFGAVVTEELGPDRAVFVPRGVGNAYQTLEPATAYAYLVNAHWRPDVAYTFLDAGDARTAIPWPIPLEQAVRSERDLAHPRLDDVVPVPARTPVVLGGDGRLGRALRRAMPEAAFLARGDLDVTDAAAVAAHDWSRHSAIVNATAYTDVDGAESAAGREAAWRVNASGPALLAAAARAHGLPLVAVSTDYVFDGSRGDHREDEPVAPLGVYGQSKAAGELAAAGAPEHWILRTSWLVGEGRDFVRTMRELAARGVDPVVVADQVGRLTFADELARAVRHVLEVRPPAGVYHVSNGGAARSWFDVARRVFELAGADPERVSPTSTAEYAAGRPAAPRPARSDFDLAKIRATGFAPRDQDEQLAEYVARLGDDA</sequence>
<dbReference type="InterPro" id="IPR011051">
    <property type="entry name" value="RmlC_Cupin_sf"/>
</dbReference>
<dbReference type="InterPro" id="IPR029903">
    <property type="entry name" value="RmlD-like-bd"/>
</dbReference>
<keyword evidence="3" id="KW-0521">NADP</keyword>
<feature type="region of interest" description="Disordered" evidence="4">
    <location>
        <begin position="413"/>
        <end position="433"/>
    </location>
</feature>
<dbReference type="PANTHER" id="PTHR10491:SF4">
    <property type="entry name" value="METHIONINE ADENOSYLTRANSFERASE 2 SUBUNIT BETA"/>
    <property type="match status" value="1"/>
</dbReference>
<dbReference type="RefSeq" id="WP_344375569.1">
    <property type="nucleotide sequence ID" value="NZ_BAAAPW010000004.1"/>
</dbReference>
<evidence type="ECO:0000256" key="3">
    <source>
        <dbReference type="RuleBase" id="RU364082"/>
    </source>
</evidence>
<dbReference type="SUPFAM" id="SSF51735">
    <property type="entry name" value="NAD(P)-binding Rossmann-fold domains"/>
    <property type="match status" value="1"/>
</dbReference>
<dbReference type="InterPro" id="IPR000888">
    <property type="entry name" value="RmlC-like"/>
</dbReference>
<keyword evidence="3" id="KW-0560">Oxidoreductase</keyword>
<dbReference type="SUPFAM" id="SSF51182">
    <property type="entry name" value="RmlC-like cupins"/>
    <property type="match status" value="1"/>
</dbReference>
<comment type="function">
    <text evidence="3">Catalyzes the reduction of dTDP-6-deoxy-L-lyxo-4-hexulose to yield dTDP-L-rhamnose.</text>
</comment>
<evidence type="ECO:0000256" key="2">
    <source>
        <dbReference type="ARBA" id="ARBA00010944"/>
    </source>
</evidence>
<evidence type="ECO:0000313" key="6">
    <source>
        <dbReference type="EMBL" id="GAA2040767.1"/>
    </source>
</evidence>
<protein>
    <recommendedName>
        <fullName evidence="3">dTDP-4-dehydrorhamnose reductase</fullName>
        <ecNumber evidence="3">1.1.1.133</ecNumber>
    </recommendedName>
</protein>
<dbReference type="Pfam" id="PF00908">
    <property type="entry name" value="dTDP_sugar_isom"/>
    <property type="match status" value="1"/>
</dbReference>
<dbReference type="EMBL" id="BAAAPW010000004">
    <property type="protein sequence ID" value="GAA2040767.1"/>
    <property type="molecule type" value="Genomic_DNA"/>
</dbReference>
<dbReference type="InterPro" id="IPR036291">
    <property type="entry name" value="NAD(P)-bd_dom_sf"/>
</dbReference>
<feature type="compositionally biased region" description="Low complexity" evidence="4">
    <location>
        <begin position="423"/>
        <end position="432"/>
    </location>
</feature>